<proteinExistence type="predicted"/>
<keyword evidence="1" id="KW-1133">Transmembrane helix</keyword>
<gene>
    <name evidence="2" type="ORF">H5P27_12410</name>
</gene>
<keyword evidence="3" id="KW-1185">Reference proteome</keyword>
<name>A0A7X1B706_9BACT</name>
<dbReference type="AlphaFoldDB" id="A0A7X1B706"/>
<reference evidence="2 3" key="1">
    <citation type="submission" date="2020-07" db="EMBL/GenBank/DDBJ databases">
        <authorList>
            <person name="Feng X."/>
        </authorList>
    </citation>
    <scope>NUCLEOTIDE SEQUENCE [LARGE SCALE GENOMIC DNA]</scope>
    <source>
        <strain evidence="2 3">JCM23202</strain>
    </source>
</reference>
<dbReference type="SUPFAM" id="SSF54523">
    <property type="entry name" value="Pili subunits"/>
    <property type="match status" value="1"/>
</dbReference>
<dbReference type="EMBL" id="JACHVC010000012">
    <property type="protein sequence ID" value="MBC2606848.1"/>
    <property type="molecule type" value="Genomic_DNA"/>
</dbReference>
<dbReference type="Pfam" id="PF07963">
    <property type="entry name" value="N_methyl"/>
    <property type="match status" value="1"/>
</dbReference>
<evidence type="ECO:0000313" key="3">
    <source>
        <dbReference type="Proteomes" id="UP000526501"/>
    </source>
</evidence>
<dbReference type="InterPro" id="IPR012902">
    <property type="entry name" value="N_methyl_site"/>
</dbReference>
<dbReference type="Proteomes" id="UP000526501">
    <property type="component" value="Unassembled WGS sequence"/>
</dbReference>
<protein>
    <submittedName>
        <fullName evidence="2">Prepilin-type N-terminal cleavage/methylation domain-containing protein</fullName>
    </submittedName>
</protein>
<evidence type="ECO:0000313" key="2">
    <source>
        <dbReference type="EMBL" id="MBC2606848.1"/>
    </source>
</evidence>
<sequence length="160" mass="18347">MHISINTGRLAGRRRSRGKGEGGFTLVEVMVAIMLIGLVLTAAFSTVTQALQTMETSRDYARIAQILQSEMEDLRTMSWSELEALQTSDAGTKELDLTSEFNEAFGLRYRALRLIEDRYSDQKQATIWVKWEDARGNTKTEKTVSWFTQNGLHDYYYRSF</sequence>
<keyword evidence="1" id="KW-0472">Membrane</keyword>
<dbReference type="PROSITE" id="PS00409">
    <property type="entry name" value="PROKAR_NTER_METHYL"/>
    <property type="match status" value="1"/>
</dbReference>
<comment type="caution">
    <text evidence="2">The sequence shown here is derived from an EMBL/GenBank/DDBJ whole genome shotgun (WGS) entry which is preliminary data.</text>
</comment>
<dbReference type="InterPro" id="IPR045584">
    <property type="entry name" value="Pilin-like"/>
</dbReference>
<evidence type="ECO:0000256" key="1">
    <source>
        <dbReference type="SAM" id="Phobius"/>
    </source>
</evidence>
<keyword evidence="1" id="KW-0812">Transmembrane</keyword>
<feature type="transmembrane region" description="Helical" evidence="1">
    <location>
        <begin position="23"/>
        <end position="44"/>
    </location>
</feature>
<dbReference type="RefSeq" id="WP_185660718.1">
    <property type="nucleotide sequence ID" value="NZ_CAWPOO010000012.1"/>
</dbReference>
<accession>A0A7X1B706</accession>
<dbReference type="NCBIfam" id="TIGR02532">
    <property type="entry name" value="IV_pilin_GFxxxE"/>
    <property type="match status" value="1"/>
</dbReference>
<organism evidence="2 3">
    <name type="scientific">Pelagicoccus albus</name>
    <dbReference type="NCBI Taxonomy" id="415222"/>
    <lineage>
        <taxon>Bacteria</taxon>
        <taxon>Pseudomonadati</taxon>
        <taxon>Verrucomicrobiota</taxon>
        <taxon>Opitutia</taxon>
        <taxon>Puniceicoccales</taxon>
        <taxon>Pelagicoccaceae</taxon>
        <taxon>Pelagicoccus</taxon>
    </lineage>
</organism>